<organism evidence="2 3">
    <name type="scientific">Streptomyces longispororuber</name>
    <dbReference type="NCBI Taxonomy" id="68230"/>
    <lineage>
        <taxon>Bacteria</taxon>
        <taxon>Bacillati</taxon>
        <taxon>Actinomycetota</taxon>
        <taxon>Actinomycetes</taxon>
        <taxon>Kitasatosporales</taxon>
        <taxon>Streptomycetaceae</taxon>
        <taxon>Streptomyces</taxon>
    </lineage>
</organism>
<gene>
    <name evidence="2" type="ORF">GCM10018785_05260</name>
</gene>
<reference evidence="2" key="1">
    <citation type="journal article" date="2014" name="Int. J. Syst. Evol. Microbiol.">
        <title>Complete genome sequence of Corynebacterium casei LMG S-19264T (=DSM 44701T), isolated from a smear-ripened cheese.</title>
        <authorList>
            <consortium name="US DOE Joint Genome Institute (JGI-PGF)"/>
            <person name="Walter F."/>
            <person name="Albersmeier A."/>
            <person name="Kalinowski J."/>
            <person name="Ruckert C."/>
        </authorList>
    </citation>
    <scope>NUCLEOTIDE SEQUENCE</scope>
    <source>
        <strain evidence="2">JCM 4784</strain>
    </source>
</reference>
<accession>A0A918Z8N1</accession>
<dbReference type="AlphaFoldDB" id="A0A918Z8N1"/>
<evidence type="ECO:0000313" key="2">
    <source>
        <dbReference type="EMBL" id="GHE38559.1"/>
    </source>
</evidence>
<protein>
    <submittedName>
        <fullName evidence="2">Uncharacterized protein</fullName>
    </submittedName>
</protein>
<feature type="region of interest" description="Disordered" evidence="1">
    <location>
        <begin position="1"/>
        <end position="85"/>
    </location>
</feature>
<evidence type="ECO:0000313" key="3">
    <source>
        <dbReference type="Proteomes" id="UP000608024"/>
    </source>
</evidence>
<proteinExistence type="predicted"/>
<comment type="caution">
    <text evidence="2">The sequence shown here is derived from an EMBL/GenBank/DDBJ whole genome shotgun (WGS) entry which is preliminary data.</text>
</comment>
<dbReference type="EMBL" id="BNBT01000004">
    <property type="protein sequence ID" value="GHE38559.1"/>
    <property type="molecule type" value="Genomic_DNA"/>
</dbReference>
<dbReference type="Proteomes" id="UP000608024">
    <property type="component" value="Unassembled WGS sequence"/>
</dbReference>
<sequence>MRGFASFAVGDQPPQVRGLSQPVPVAADRVMDGGGDLADDGQPTGCDRHPAALRAVEADVREEEEVRPEPSRETGHHRLVSRASRRERIPPLLQPAYAVTIVLRGVSRWFCMMACCVTNPDRLVQPSPGRRVGWGLSARSRPP</sequence>
<keyword evidence="3" id="KW-1185">Reference proteome</keyword>
<feature type="compositionally biased region" description="Basic and acidic residues" evidence="1">
    <location>
        <begin position="67"/>
        <end position="76"/>
    </location>
</feature>
<reference evidence="2" key="2">
    <citation type="submission" date="2020-09" db="EMBL/GenBank/DDBJ databases">
        <authorList>
            <person name="Sun Q."/>
            <person name="Ohkuma M."/>
        </authorList>
    </citation>
    <scope>NUCLEOTIDE SEQUENCE</scope>
    <source>
        <strain evidence="2">JCM 4784</strain>
    </source>
</reference>
<name>A0A918Z8N1_9ACTN</name>
<evidence type="ECO:0000256" key="1">
    <source>
        <dbReference type="SAM" id="MobiDB-lite"/>
    </source>
</evidence>